<dbReference type="SUPFAM" id="SSF51735">
    <property type="entry name" value="NAD(P)-binding Rossmann-fold domains"/>
    <property type="match status" value="1"/>
</dbReference>
<protein>
    <submittedName>
        <fullName evidence="7">D-2-hydroxyacid dehydrogenase</fullName>
    </submittedName>
</protein>
<dbReference type="AlphaFoldDB" id="A0A9J6RC11"/>
<keyword evidence="2 4" id="KW-0560">Oxidoreductase</keyword>
<dbReference type="Proteomes" id="UP001084197">
    <property type="component" value="Unassembled WGS sequence"/>
</dbReference>
<evidence type="ECO:0000313" key="8">
    <source>
        <dbReference type="Proteomes" id="UP001084197"/>
    </source>
</evidence>
<dbReference type="InterPro" id="IPR006140">
    <property type="entry name" value="D-isomer_DH_NAD-bd"/>
</dbReference>
<proteinExistence type="inferred from homology"/>
<evidence type="ECO:0000256" key="1">
    <source>
        <dbReference type="ARBA" id="ARBA00005854"/>
    </source>
</evidence>
<dbReference type="PANTHER" id="PTHR43333">
    <property type="entry name" value="2-HACID_DH_C DOMAIN-CONTAINING PROTEIN"/>
    <property type="match status" value="1"/>
</dbReference>
<dbReference type="InterPro" id="IPR006139">
    <property type="entry name" value="D-isomer_2_OHA_DH_cat_dom"/>
</dbReference>
<dbReference type="EMBL" id="JAPRAT010000009">
    <property type="protein sequence ID" value="MCZ0702875.1"/>
    <property type="molecule type" value="Genomic_DNA"/>
</dbReference>
<dbReference type="PANTHER" id="PTHR43333:SF1">
    <property type="entry name" value="D-ISOMER SPECIFIC 2-HYDROXYACID DEHYDROGENASE NAD-BINDING DOMAIN-CONTAINING PROTEIN"/>
    <property type="match status" value="1"/>
</dbReference>
<evidence type="ECO:0000259" key="5">
    <source>
        <dbReference type="Pfam" id="PF00389"/>
    </source>
</evidence>
<gene>
    <name evidence="7" type="ORF">OWO01_06590</name>
</gene>
<evidence type="ECO:0000259" key="6">
    <source>
        <dbReference type="Pfam" id="PF02826"/>
    </source>
</evidence>
<sequence>MLVLSTTTLTPELQSKLTEAYQDLTFQFTENIEQAQPYLSEASIIITYGEDLTDKHIERATQLKWIMVISAGMDQMPFEAIKKRGIQVTNARGIHRIPMAEYAIAMFLQLYRKHEVFLDKQKARVWDQSVATEEISYRTMTIIGAGAIGEELARIAKAFHIKTIGVSNRGREKPYFDQIYQTKDTLIAIEEADFVVSILPSTSETKGFYQAEHFETMKSSAIFLNMGRGDAVEAETIIEALDQEQISHAVLDVFEQEPLPEDHPLWRHEKVTLTPHISGKSSNYLPRAMAIFEENLVSFLNEGQFTVNVIDPNRGY</sequence>
<dbReference type="Gene3D" id="3.40.50.720">
    <property type="entry name" value="NAD(P)-binding Rossmann-like Domain"/>
    <property type="match status" value="2"/>
</dbReference>
<name>A0A9J6RC11_9BACI</name>
<evidence type="ECO:0000256" key="2">
    <source>
        <dbReference type="ARBA" id="ARBA00023002"/>
    </source>
</evidence>
<feature type="domain" description="D-isomer specific 2-hydroxyacid dehydrogenase NAD-binding" evidence="6">
    <location>
        <begin position="104"/>
        <end position="278"/>
    </location>
</feature>
<dbReference type="Pfam" id="PF02826">
    <property type="entry name" value="2-Hacid_dh_C"/>
    <property type="match status" value="1"/>
</dbReference>
<dbReference type="CDD" id="cd05300">
    <property type="entry name" value="2-Hacid_dh_1"/>
    <property type="match status" value="1"/>
</dbReference>
<keyword evidence="8" id="KW-1185">Reference proteome</keyword>
<dbReference type="GO" id="GO:0016616">
    <property type="term" value="F:oxidoreductase activity, acting on the CH-OH group of donors, NAD or NADP as acceptor"/>
    <property type="evidence" value="ECO:0007669"/>
    <property type="project" value="InterPro"/>
</dbReference>
<evidence type="ECO:0000256" key="4">
    <source>
        <dbReference type="RuleBase" id="RU003719"/>
    </source>
</evidence>
<comment type="caution">
    <text evidence="7">The sequence shown here is derived from an EMBL/GenBank/DDBJ whole genome shotgun (WGS) entry which is preliminary data.</text>
</comment>
<comment type="similarity">
    <text evidence="1 4">Belongs to the D-isomer specific 2-hydroxyacid dehydrogenase family.</text>
</comment>
<dbReference type="InterPro" id="IPR036291">
    <property type="entry name" value="NAD(P)-bd_dom_sf"/>
</dbReference>
<evidence type="ECO:0000256" key="3">
    <source>
        <dbReference type="ARBA" id="ARBA00023027"/>
    </source>
</evidence>
<dbReference type="SUPFAM" id="SSF52283">
    <property type="entry name" value="Formate/glycerate dehydrogenase catalytic domain-like"/>
    <property type="match status" value="1"/>
</dbReference>
<keyword evidence="3" id="KW-0520">NAD</keyword>
<dbReference type="FunFam" id="3.40.50.720:FF:000363">
    <property type="entry name" value="D-isomer specific 2-hydroxyacid dehydrogenase"/>
    <property type="match status" value="1"/>
</dbReference>
<evidence type="ECO:0000313" key="7">
    <source>
        <dbReference type="EMBL" id="MCZ0702875.1"/>
    </source>
</evidence>
<dbReference type="RefSeq" id="WP_268779644.1">
    <property type="nucleotide sequence ID" value="NZ_JAPRAT010000009.1"/>
</dbReference>
<dbReference type="GO" id="GO:0051287">
    <property type="term" value="F:NAD binding"/>
    <property type="evidence" value="ECO:0007669"/>
    <property type="project" value="InterPro"/>
</dbReference>
<reference evidence="7" key="1">
    <citation type="submission" date="2022-11" db="EMBL/GenBank/DDBJ databases">
        <title>WGS of Natronobacillus azotifigens 24KS-1, an anaerobic diazotrophic haloalkaliphile from soda-rich habitats.</title>
        <authorList>
            <person name="Sorokin D.Y."/>
            <person name="Merkel A.Y."/>
        </authorList>
    </citation>
    <scope>NUCLEOTIDE SEQUENCE</scope>
    <source>
        <strain evidence="7">24KS-1</strain>
    </source>
</reference>
<feature type="domain" description="D-isomer specific 2-hydroxyacid dehydrogenase catalytic" evidence="5">
    <location>
        <begin position="8"/>
        <end position="303"/>
    </location>
</feature>
<organism evidence="7 8">
    <name type="scientific">Natronobacillus azotifigens</name>
    <dbReference type="NCBI Taxonomy" id="472978"/>
    <lineage>
        <taxon>Bacteria</taxon>
        <taxon>Bacillati</taxon>
        <taxon>Bacillota</taxon>
        <taxon>Bacilli</taxon>
        <taxon>Bacillales</taxon>
        <taxon>Bacillaceae</taxon>
        <taxon>Natronobacillus</taxon>
    </lineage>
</organism>
<dbReference type="Pfam" id="PF00389">
    <property type="entry name" value="2-Hacid_dh"/>
    <property type="match status" value="1"/>
</dbReference>
<accession>A0A9J6RC11</accession>